<dbReference type="EMBL" id="AYYH01000051">
    <property type="protein sequence ID" value="KRN08754.1"/>
    <property type="molecule type" value="Genomic_DNA"/>
</dbReference>
<dbReference type="InterPro" id="IPR004839">
    <property type="entry name" value="Aminotransferase_I/II_large"/>
</dbReference>
<evidence type="ECO:0000256" key="3">
    <source>
        <dbReference type="ARBA" id="ARBA00022576"/>
    </source>
</evidence>
<evidence type="ECO:0000313" key="8">
    <source>
        <dbReference type="Proteomes" id="UP000050898"/>
    </source>
</evidence>
<evidence type="ECO:0000259" key="6">
    <source>
        <dbReference type="Pfam" id="PF00155"/>
    </source>
</evidence>
<evidence type="ECO:0000256" key="5">
    <source>
        <dbReference type="ARBA" id="ARBA00022898"/>
    </source>
</evidence>
<evidence type="ECO:0000256" key="4">
    <source>
        <dbReference type="ARBA" id="ARBA00022679"/>
    </source>
</evidence>
<dbReference type="CDD" id="cd00609">
    <property type="entry name" value="AAT_like"/>
    <property type="match status" value="1"/>
</dbReference>
<evidence type="ECO:0000256" key="1">
    <source>
        <dbReference type="ARBA" id="ARBA00001933"/>
    </source>
</evidence>
<proteinExistence type="inferred from homology"/>
<dbReference type="PRINTS" id="PR00753">
    <property type="entry name" value="ACCSYNTHASE"/>
</dbReference>
<dbReference type="PANTHER" id="PTHR46383">
    <property type="entry name" value="ASPARTATE AMINOTRANSFERASE"/>
    <property type="match status" value="1"/>
</dbReference>
<dbReference type="InterPro" id="IPR015424">
    <property type="entry name" value="PyrdxlP-dep_Trfase"/>
</dbReference>
<dbReference type="InterPro" id="IPR050596">
    <property type="entry name" value="AspAT/PAT-like"/>
</dbReference>
<reference evidence="7 8" key="1">
    <citation type="journal article" date="2015" name="Genome Announc.">
        <title>Expanding the biotechnology potential of lactobacilli through comparative genomics of 213 strains and associated genera.</title>
        <authorList>
            <person name="Sun Z."/>
            <person name="Harris H.M."/>
            <person name="McCann A."/>
            <person name="Guo C."/>
            <person name="Argimon S."/>
            <person name="Zhang W."/>
            <person name="Yang X."/>
            <person name="Jeffery I.B."/>
            <person name="Cooney J.C."/>
            <person name="Kagawa T.F."/>
            <person name="Liu W."/>
            <person name="Song Y."/>
            <person name="Salvetti E."/>
            <person name="Wrobel A."/>
            <person name="Rasinkangas P."/>
            <person name="Parkhill J."/>
            <person name="Rea M.C."/>
            <person name="O'Sullivan O."/>
            <person name="Ritari J."/>
            <person name="Douillard F.P."/>
            <person name="Paul Ross R."/>
            <person name="Yang R."/>
            <person name="Briner A.E."/>
            <person name="Felis G.E."/>
            <person name="de Vos W.M."/>
            <person name="Barrangou R."/>
            <person name="Klaenhammer T.R."/>
            <person name="Caufield P.W."/>
            <person name="Cui Y."/>
            <person name="Zhang H."/>
            <person name="O'Toole P.W."/>
        </authorList>
    </citation>
    <scope>NUCLEOTIDE SEQUENCE [LARGE SCALE GENOMIC DNA]</scope>
    <source>
        <strain evidence="7 8">DSM 20444</strain>
    </source>
</reference>
<dbReference type="FunFam" id="3.40.640.10:FF:000033">
    <property type="entry name" value="Aspartate aminotransferase"/>
    <property type="match status" value="1"/>
</dbReference>
<dbReference type="Proteomes" id="UP000050898">
    <property type="component" value="Unassembled WGS sequence"/>
</dbReference>
<keyword evidence="3" id="KW-0032">Aminotransferase</keyword>
<dbReference type="SUPFAM" id="SSF53383">
    <property type="entry name" value="PLP-dependent transferases"/>
    <property type="match status" value="1"/>
</dbReference>
<evidence type="ECO:0000256" key="2">
    <source>
        <dbReference type="ARBA" id="ARBA00007441"/>
    </source>
</evidence>
<keyword evidence="4" id="KW-0808">Transferase</keyword>
<dbReference type="PATRIC" id="fig|1046596.6.peg.2007"/>
<protein>
    <submittedName>
        <fullName evidence="7">Aspartate transaminase</fullName>
    </submittedName>
</protein>
<name>A0A0R2DY02_9LACO</name>
<comment type="similarity">
    <text evidence="2">Belongs to the class-I pyridoxal-phosphate-dependent aminotransferase family.</text>
</comment>
<keyword evidence="5" id="KW-0663">Pyridoxal phosphate</keyword>
<dbReference type="GO" id="GO:0030170">
    <property type="term" value="F:pyridoxal phosphate binding"/>
    <property type="evidence" value="ECO:0007669"/>
    <property type="project" value="InterPro"/>
</dbReference>
<dbReference type="InterPro" id="IPR015421">
    <property type="entry name" value="PyrdxlP-dep_Trfase_major"/>
</dbReference>
<comment type="caution">
    <text evidence="7">The sequence shown here is derived from an EMBL/GenBank/DDBJ whole genome shotgun (WGS) entry which is preliminary data.</text>
</comment>
<dbReference type="InterPro" id="IPR015422">
    <property type="entry name" value="PyrdxlP-dep_Trfase_small"/>
</dbReference>
<keyword evidence="8" id="KW-1185">Reference proteome</keyword>
<gene>
    <name evidence="7" type="ORF">FD00_GL001911</name>
</gene>
<dbReference type="AlphaFoldDB" id="A0A0R2DY02"/>
<dbReference type="Gene3D" id="3.90.1150.10">
    <property type="entry name" value="Aspartate Aminotransferase, domain 1"/>
    <property type="match status" value="1"/>
</dbReference>
<organism evidence="7 8">
    <name type="scientific">Liquorilactobacillus mali KCTC 3596 = DSM 20444</name>
    <dbReference type="NCBI Taxonomy" id="1046596"/>
    <lineage>
        <taxon>Bacteria</taxon>
        <taxon>Bacillati</taxon>
        <taxon>Bacillota</taxon>
        <taxon>Bacilli</taxon>
        <taxon>Lactobacillales</taxon>
        <taxon>Lactobacillaceae</taxon>
        <taxon>Liquorilactobacillus</taxon>
    </lineage>
</organism>
<accession>A0A0R2DY02</accession>
<dbReference type="GO" id="GO:0008483">
    <property type="term" value="F:transaminase activity"/>
    <property type="evidence" value="ECO:0007669"/>
    <property type="project" value="UniProtKB-KW"/>
</dbReference>
<evidence type="ECO:0000313" key="7">
    <source>
        <dbReference type="EMBL" id="KRN08754.1"/>
    </source>
</evidence>
<comment type="cofactor">
    <cofactor evidence="1">
        <name>pyridoxal 5'-phosphate</name>
        <dbReference type="ChEBI" id="CHEBI:597326"/>
    </cofactor>
</comment>
<dbReference type="Pfam" id="PF00155">
    <property type="entry name" value="Aminotran_1_2"/>
    <property type="match status" value="1"/>
</dbReference>
<dbReference type="Gene3D" id="3.40.640.10">
    <property type="entry name" value="Type I PLP-dependent aspartate aminotransferase-like (Major domain)"/>
    <property type="match status" value="1"/>
</dbReference>
<dbReference type="PANTHER" id="PTHR46383:SF1">
    <property type="entry name" value="ASPARTATE AMINOTRANSFERASE"/>
    <property type="match status" value="1"/>
</dbReference>
<feature type="domain" description="Aminotransferase class I/classII large" evidence="6">
    <location>
        <begin position="64"/>
        <end position="408"/>
    </location>
</feature>
<dbReference type="GO" id="GO:0006520">
    <property type="term" value="P:amino acid metabolic process"/>
    <property type="evidence" value="ECO:0007669"/>
    <property type="project" value="InterPro"/>
</dbReference>
<sequence>MQIGNISTRERRQRLDMDKKSESFANWTRKVGPSETADMEERVDYLKRKGENIYSFALGMPNFFTPEYIKNGAKAAIDSNKSFYTATSGIMELKREITHSLYEKNNVDYKTSEIVVTNGGKQAVFDALYSMCNQGEEVMIPSPYWVSYISQTKLMGFKPIVITTSEKNGFKVSVEDLKKAVTDKSKVLILNSPNNPTGAIYGYDELADIAKFCIENDLYVISDEVYSEYIYNNKKFISISSFEKMKDRTVVVNAFSKTYGMTGWRIGYSASSKQLASFMTILQSHSTSNVSSISQYAAVTAFDDSVDKSFKLSHLRSDFKKRRALADNILSEIKGFKYILPEGAFYFWIDISEYINKNLSGTVMKNATDFANIVLQNTNVALMPGDSFGDSSHIRLSFSISEEKIRNGLLILKNYLNKEMV</sequence>